<dbReference type="PANTHER" id="PTHR48040">
    <property type="entry name" value="PLEIOTROPIC DRUG RESISTANCE PROTEIN 1-LIKE ISOFORM X1"/>
    <property type="match status" value="1"/>
</dbReference>
<reference evidence="1 2" key="2">
    <citation type="submission" date="2020-07" db="EMBL/GenBank/DDBJ databases">
        <title>Genome assembly of wild tea tree DASZ reveals pedigree and selection history of tea varieties.</title>
        <authorList>
            <person name="Zhang W."/>
        </authorList>
    </citation>
    <scope>NUCLEOTIDE SEQUENCE [LARGE SCALE GENOMIC DNA]</scope>
    <source>
        <strain evidence="2">cv. G240</strain>
        <tissue evidence="1">Leaf</tissue>
    </source>
</reference>
<dbReference type="PANTHER" id="PTHR48040:SF20">
    <property type="entry name" value="PLEIOTROPIC DRUG RESISTANCE PROTEIN 1"/>
    <property type="match status" value="1"/>
</dbReference>
<gene>
    <name evidence="1" type="ORF">HYC85_009077</name>
</gene>
<name>A0A7J7HE04_CAMSI</name>
<dbReference type="Proteomes" id="UP000593564">
    <property type="component" value="Unassembled WGS sequence"/>
</dbReference>
<evidence type="ECO:0000313" key="2">
    <source>
        <dbReference type="Proteomes" id="UP000593564"/>
    </source>
</evidence>
<accession>A0A7J7HE04</accession>
<sequence>MDMGYWASPLMYAQNAIAVNEFLGSSWRHVSISCLCACKKPKQNRHQKRKEKDLEIIRHNSLEVLRDIPRSILALKFDKLRLELPGDQFVLLFLLKRGGEEIYVSPLGCHAAHLIENFEGINGISKIKDGYNPATWMLEEAALGVNFAEVYKNSDLYRRNKDLIKDLSTPPSGSKDLYFPTQYSQAFYWKIGLFWAIFEPKIEWDPRVFWDGSEKVTCSLPRGKSHGEDSSSKLFMSE</sequence>
<protein>
    <submittedName>
        <fullName evidence="1">Uncharacterized protein</fullName>
    </submittedName>
</protein>
<keyword evidence="2" id="KW-1185">Reference proteome</keyword>
<dbReference type="EMBL" id="JACBKZ010000004">
    <property type="protein sequence ID" value="KAF5951133.1"/>
    <property type="molecule type" value="Genomic_DNA"/>
</dbReference>
<evidence type="ECO:0000313" key="1">
    <source>
        <dbReference type="EMBL" id="KAF5951133.1"/>
    </source>
</evidence>
<comment type="caution">
    <text evidence="1">The sequence shown here is derived from an EMBL/GenBank/DDBJ whole genome shotgun (WGS) entry which is preliminary data.</text>
</comment>
<reference evidence="2" key="1">
    <citation type="journal article" date="2020" name="Nat. Commun.">
        <title>Genome assembly of wild tea tree DASZ reveals pedigree and selection history of tea varieties.</title>
        <authorList>
            <person name="Zhang W."/>
            <person name="Zhang Y."/>
            <person name="Qiu H."/>
            <person name="Guo Y."/>
            <person name="Wan H."/>
            <person name="Zhang X."/>
            <person name="Scossa F."/>
            <person name="Alseekh S."/>
            <person name="Zhang Q."/>
            <person name="Wang P."/>
            <person name="Xu L."/>
            <person name="Schmidt M.H."/>
            <person name="Jia X."/>
            <person name="Li D."/>
            <person name="Zhu A."/>
            <person name="Guo F."/>
            <person name="Chen W."/>
            <person name="Ni D."/>
            <person name="Usadel B."/>
            <person name="Fernie A.R."/>
            <person name="Wen W."/>
        </authorList>
    </citation>
    <scope>NUCLEOTIDE SEQUENCE [LARGE SCALE GENOMIC DNA]</scope>
    <source>
        <strain evidence="2">cv. G240</strain>
    </source>
</reference>
<dbReference type="AlphaFoldDB" id="A0A7J7HE04"/>
<organism evidence="1 2">
    <name type="scientific">Camellia sinensis</name>
    <name type="common">Tea plant</name>
    <name type="synonym">Thea sinensis</name>
    <dbReference type="NCBI Taxonomy" id="4442"/>
    <lineage>
        <taxon>Eukaryota</taxon>
        <taxon>Viridiplantae</taxon>
        <taxon>Streptophyta</taxon>
        <taxon>Embryophyta</taxon>
        <taxon>Tracheophyta</taxon>
        <taxon>Spermatophyta</taxon>
        <taxon>Magnoliopsida</taxon>
        <taxon>eudicotyledons</taxon>
        <taxon>Gunneridae</taxon>
        <taxon>Pentapetalae</taxon>
        <taxon>asterids</taxon>
        <taxon>Ericales</taxon>
        <taxon>Theaceae</taxon>
        <taxon>Camellia</taxon>
    </lineage>
</organism>
<proteinExistence type="predicted"/>